<dbReference type="GO" id="GO:0005525">
    <property type="term" value="F:GTP binding"/>
    <property type="evidence" value="ECO:0007669"/>
    <property type="project" value="InterPro"/>
</dbReference>
<dbReference type="CDD" id="cd08771">
    <property type="entry name" value="DLP_1"/>
    <property type="match status" value="1"/>
</dbReference>
<name>A0A8J8XWA6_MAIZE</name>
<accession>A0A8J8XWA6</accession>
<organism evidence="3">
    <name type="scientific">Zea mays</name>
    <name type="common">Maize</name>
    <dbReference type="NCBI Taxonomy" id="4577"/>
    <lineage>
        <taxon>Eukaryota</taxon>
        <taxon>Viridiplantae</taxon>
        <taxon>Streptophyta</taxon>
        <taxon>Embryophyta</taxon>
        <taxon>Tracheophyta</taxon>
        <taxon>Spermatophyta</taxon>
        <taxon>Magnoliopsida</taxon>
        <taxon>Liliopsida</taxon>
        <taxon>Poales</taxon>
        <taxon>Poaceae</taxon>
        <taxon>PACMAD clade</taxon>
        <taxon>Panicoideae</taxon>
        <taxon>Andropogonodae</taxon>
        <taxon>Andropogoneae</taxon>
        <taxon>Tripsacinae</taxon>
        <taxon>Zea</taxon>
    </lineage>
</organism>
<dbReference type="InterPro" id="IPR045063">
    <property type="entry name" value="Dynamin_N"/>
</dbReference>
<dbReference type="OMA" id="KQRTEAH"/>
<dbReference type="PANTHER" id="PTHR11566:SF169">
    <property type="entry name" value="DYNAMIN-LIKE PROTEIN C"/>
    <property type="match status" value="1"/>
</dbReference>
<feature type="domain" description="Dynamin-type G" evidence="2">
    <location>
        <begin position="65"/>
        <end position="352"/>
    </location>
</feature>
<dbReference type="PANTHER" id="PTHR11566">
    <property type="entry name" value="DYNAMIN"/>
    <property type="match status" value="1"/>
</dbReference>
<dbReference type="AlphaFoldDB" id="A0A8J8XWA6"/>
<dbReference type="InterPro" id="IPR022812">
    <property type="entry name" value="Dynamin"/>
</dbReference>
<dbReference type="SMART" id="SM00053">
    <property type="entry name" value="DYNc"/>
    <property type="match status" value="1"/>
</dbReference>
<evidence type="ECO:0000256" key="1">
    <source>
        <dbReference type="SAM" id="MobiDB-lite"/>
    </source>
</evidence>
<proteinExistence type="predicted"/>
<feature type="compositionally biased region" description="Low complexity" evidence="1">
    <location>
        <begin position="19"/>
        <end position="39"/>
    </location>
</feature>
<protein>
    <submittedName>
        <fullName evidence="3">Dynamin-related protein 5A</fullName>
    </submittedName>
</protein>
<dbReference type="InterPro" id="IPR027417">
    <property type="entry name" value="P-loop_NTPase"/>
</dbReference>
<dbReference type="InterPro" id="IPR001401">
    <property type="entry name" value="Dynamin_GTPase"/>
</dbReference>
<evidence type="ECO:0000313" key="3">
    <source>
        <dbReference type="EMBL" id="PWZ31375.1"/>
    </source>
</evidence>
<reference evidence="3" key="1">
    <citation type="journal article" date="2018" name="Nat. Genet.">
        <title>Extensive intraspecific gene order and gene structural variations between Mo17 and other maize genomes.</title>
        <authorList>
            <person name="Sun S."/>
            <person name="Zhou Y."/>
            <person name="Chen J."/>
            <person name="Shi J."/>
            <person name="Zhao H."/>
            <person name="Zhao H."/>
            <person name="Song W."/>
            <person name="Zhang M."/>
            <person name="Cui Y."/>
            <person name="Dong X."/>
            <person name="Liu H."/>
            <person name="Ma X."/>
            <person name="Jiao Y."/>
            <person name="Wang B."/>
            <person name="Wei X."/>
            <person name="Stein J.C."/>
            <person name="Glaubitz J.C."/>
            <person name="Lu F."/>
            <person name="Yu G."/>
            <person name="Liang C."/>
            <person name="Fengler K."/>
            <person name="Li B."/>
            <person name="Rafalski A."/>
            <person name="Schnable P.S."/>
            <person name="Ware D.H."/>
            <person name="Buckler E.S."/>
            <person name="Lai J."/>
        </authorList>
    </citation>
    <scope>NUCLEOTIDE SEQUENCE [LARGE SCALE GENOMIC DNA]</scope>
    <source>
        <tissue evidence="3">Seedling</tissue>
    </source>
</reference>
<dbReference type="PRINTS" id="PR00195">
    <property type="entry name" value="DYNAMIN"/>
</dbReference>
<dbReference type="Pfam" id="PF00350">
    <property type="entry name" value="Dynamin_N"/>
    <property type="match status" value="1"/>
</dbReference>
<sequence>MAASSLSSPAASRTPNLKSAVAPSPSPSTRRAPADAASASITAESKARFEAYNRLQAAAVAFGEKLPIPEIVVIGGQSDGKSSLLEALLGFRFNVREVEMGTRRPLVLQMVHDPTALEPRCRFQEEDSEEYGSPMVVATAIADLIKQRTESHLRKIQAAVSSKPIVMRAEYAHCPNLTIIDTPGFVLKAKRGEPESTPDEIRSMVKSLATPPHRLVLFLQQSSVEWCSSIWLDTLKEIDPTFRRTMIVISKFDNRLKEFTERWEVDAFLSASGYLGDNIHPFFVALPKDRGTISNEEFRRQICHVDIDVLRHLRDNVKGGFNEEKYGSHIGFSCLRKYLESELQKRYKEAAPATLALLEQRCTDVSMDLTRLDSKLQATSDVSQLRRSAMLHAASICTHLHALLDGSADPDPEIWGKTTEEEQMHSAIGSWPGINTPVKPANSSLKLYGGAAFERVMHEFRCATYSMECPQVSREKVANILLAHAGRGGSSRLTEAAAEIARAAARSWLAPLIDTACDRLAFVLQSLFDLAMERNRDKDSQHHQNVEDMDSYVGFLAALRCSYYKFVKELSKQCKQIVRHHLDSVTSPYSHICYDNDFLSDVGSVANPMSRFSHFTGVTSFDLADSGSALEEAQENLPPRDQQHSTPPTSKGNESKEVLRESQLTVPETPSPDLPSDIHGGRKKENGIPNDGGPRKRHARMAAYTNRNHHNSMIVGDDMGSKSGSSYSTICAISAQYFAKMREVLIERNVPSALNSGFLTPCRERLFLALGFELFAVSDDKFMDMFVAPGAVDAIQNERNSLLKRQKILLSCLHEFKNISRAL</sequence>
<dbReference type="OrthoDB" id="5061070at2759"/>
<dbReference type="GO" id="GO:0003924">
    <property type="term" value="F:GTPase activity"/>
    <property type="evidence" value="ECO:0007669"/>
    <property type="project" value="InterPro"/>
</dbReference>
<feature type="region of interest" description="Disordered" evidence="1">
    <location>
        <begin position="1"/>
        <end position="39"/>
    </location>
</feature>
<dbReference type="Gene3D" id="3.40.50.300">
    <property type="entry name" value="P-loop containing nucleotide triphosphate hydrolases"/>
    <property type="match status" value="1"/>
</dbReference>
<dbReference type="EMBL" id="NCVQ01000004">
    <property type="protein sequence ID" value="PWZ31375.1"/>
    <property type="molecule type" value="Genomic_DNA"/>
</dbReference>
<dbReference type="Proteomes" id="UP000251960">
    <property type="component" value="Chromosome 3"/>
</dbReference>
<evidence type="ECO:0000259" key="2">
    <source>
        <dbReference type="PROSITE" id="PS51718"/>
    </source>
</evidence>
<dbReference type="PROSITE" id="PS51718">
    <property type="entry name" value="G_DYNAMIN_2"/>
    <property type="match status" value="1"/>
</dbReference>
<dbReference type="InterPro" id="IPR030381">
    <property type="entry name" value="G_DYNAMIN_dom"/>
</dbReference>
<comment type="caution">
    <text evidence="3">The sequence shown here is derived from an EMBL/GenBank/DDBJ whole genome shotgun (WGS) entry which is preliminary data.</text>
</comment>
<feature type="compositionally biased region" description="Low complexity" evidence="1">
    <location>
        <begin position="1"/>
        <end position="12"/>
    </location>
</feature>
<dbReference type="GO" id="GO:0005737">
    <property type="term" value="C:cytoplasm"/>
    <property type="evidence" value="ECO:0007669"/>
    <property type="project" value="UniProtKB-ARBA"/>
</dbReference>
<dbReference type="SUPFAM" id="SSF52540">
    <property type="entry name" value="P-loop containing nucleoside triphosphate hydrolases"/>
    <property type="match status" value="1"/>
</dbReference>
<feature type="region of interest" description="Disordered" evidence="1">
    <location>
        <begin position="630"/>
        <end position="698"/>
    </location>
</feature>
<dbReference type="HOGENOM" id="CLU_020194_0_0_1"/>
<dbReference type="KEGG" id="zma:100191459"/>
<gene>
    <name evidence="3" type="primary">DRP5A_1</name>
    <name evidence="3" type="ORF">Zm00014a_026410</name>
</gene>
<dbReference type="FunFam" id="3.40.50.300:FF:001030">
    <property type="entry name" value="Dynamin-related protein 5A"/>
    <property type="match status" value="1"/>
</dbReference>